<protein>
    <submittedName>
        <fullName evidence="1">Ubiquinone biosynthesis monooxygenase</fullName>
    </submittedName>
</protein>
<evidence type="ECO:0000313" key="2">
    <source>
        <dbReference type="Proteomes" id="UP001320706"/>
    </source>
</evidence>
<organism evidence="1 2">
    <name type="scientific">Zalaria obscura</name>
    <dbReference type="NCBI Taxonomy" id="2024903"/>
    <lineage>
        <taxon>Eukaryota</taxon>
        <taxon>Fungi</taxon>
        <taxon>Dikarya</taxon>
        <taxon>Ascomycota</taxon>
        <taxon>Pezizomycotina</taxon>
        <taxon>Dothideomycetes</taxon>
        <taxon>Dothideomycetidae</taxon>
        <taxon>Dothideales</taxon>
        <taxon>Zalariaceae</taxon>
        <taxon>Zalaria</taxon>
    </lineage>
</organism>
<keyword evidence="1" id="KW-0830">Ubiquinone</keyword>
<keyword evidence="2" id="KW-1185">Reference proteome</keyword>
<gene>
    <name evidence="1" type="primary">COQ6</name>
    <name evidence="1" type="ORF">M8818_004955</name>
</gene>
<keyword evidence="1" id="KW-0503">Monooxygenase</keyword>
<dbReference type="Proteomes" id="UP001320706">
    <property type="component" value="Unassembled WGS sequence"/>
</dbReference>
<reference evidence="1" key="1">
    <citation type="submission" date="2024-02" db="EMBL/GenBank/DDBJ databases">
        <title>Metagenome Assembled Genome of Zalaria obscura JY119.</title>
        <authorList>
            <person name="Vighnesh L."/>
            <person name="Jagadeeshwari U."/>
            <person name="Venkata Ramana C."/>
            <person name="Sasikala C."/>
        </authorList>
    </citation>
    <scope>NUCLEOTIDE SEQUENCE</scope>
    <source>
        <strain evidence="1">JY119</strain>
    </source>
</reference>
<keyword evidence="1" id="KW-0560">Oxidoreductase</keyword>
<dbReference type="EMBL" id="JAMKPW020000024">
    <property type="protein sequence ID" value="KAK8205582.1"/>
    <property type="molecule type" value="Genomic_DNA"/>
</dbReference>
<proteinExistence type="predicted"/>
<comment type="caution">
    <text evidence="1">The sequence shown here is derived from an EMBL/GenBank/DDBJ whole genome shotgun (WGS) entry which is preliminary data.</text>
</comment>
<accession>A0ACC3SCA5</accession>
<name>A0ACC3SCA5_9PEZI</name>
<sequence>MSLRLLSLPCEARALALKQLRAVPARSFWSSTASQAATKPSGPEIYDVVCVGGGPAGLSLLSALRSSKSTSHLKIALIEGQDLNKSQQQYGSITGYSNRCSSLTPGSVKFLTDIGAWQHVNASRVQPYHSMQVWDGVSGSSITFDPQPTRSAPYPGYPPTNTSSTIATMTENANLTSGLFTHLSTLPPIDIHSSTRVENIELGTETEEADLSSWPIVTLSSSKQLAARLLVGADGQNSPVRTFAGIPSRGWDYGRMGVVATMRLSSAPGGDARIAYQRFLPTGPVALLPLPGDMASLVWSTTPANAALLKLLPKEDFIAMVNAAFRLLPVDLAYMHTLSSGQAEEVAWREPNTSFSHMQVPPKVVDVQDGSVAPFPLKMRHADTYHGQRVALIGDAAHTIHPLAGQGLNQGLGDAAALASHIEKAVNVGWDVGSSWALEGYTAEQWIKNNAMLGVVDKLHKVYSAESGPVVWGRSLGLDLVDKLGGLKGWFMRQAAGGKRGRGHKAAWMPRLCGRILHLKQLKSYNIRPHINNRRGTVEANPLYLTPRSPVEVPQSSFQPIILSLNRTITPAPITI</sequence>
<evidence type="ECO:0000313" key="1">
    <source>
        <dbReference type="EMBL" id="KAK8205582.1"/>
    </source>
</evidence>